<feature type="domain" description="Serine aminopeptidase S33" evidence="1">
    <location>
        <begin position="58"/>
        <end position="314"/>
    </location>
</feature>
<dbReference type="OrthoDB" id="9801217at2"/>
<dbReference type="InterPro" id="IPR022742">
    <property type="entry name" value="Hydrolase_4"/>
</dbReference>
<dbReference type="GO" id="GO:0016787">
    <property type="term" value="F:hydrolase activity"/>
    <property type="evidence" value="ECO:0007669"/>
    <property type="project" value="UniProtKB-KW"/>
</dbReference>
<dbReference type="RefSeq" id="WP_123934437.1">
    <property type="nucleotide sequence ID" value="NZ_CP033897.1"/>
</dbReference>
<protein>
    <submittedName>
        <fullName evidence="2">Alpha/beta hydrolase family protein</fullName>
    </submittedName>
</protein>
<dbReference type="Pfam" id="PF12146">
    <property type="entry name" value="Hydrolase_4"/>
    <property type="match status" value="1"/>
</dbReference>
<name>A0A3G6J165_9CORY</name>
<proteinExistence type="predicted"/>
<evidence type="ECO:0000259" key="1">
    <source>
        <dbReference type="Pfam" id="PF12146"/>
    </source>
</evidence>
<dbReference type="AlphaFoldDB" id="A0A3G6J165"/>
<evidence type="ECO:0000313" key="2">
    <source>
        <dbReference type="EMBL" id="AZA11666.1"/>
    </source>
</evidence>
<evidence type="ECO:0000313" key="3">
    <source>
        <dbReference type="Proteomes" id="UP000271587"/>
    </source>
</evidence>
<gene>
    <name evidence="2" type="ORF">CGERO_06830</name>
</gene>
<organism evidence="2 3">
    <name type="scientific">Corynebacterium gerontici</name>
    <dbReference type="NCBI Taxonomy" id="2079234"/>
    <lineage>
        <taxon>Bacteria</taxon>
        <taxon>Bacillati</taxon>
        <taxon>Actinomycetota</taxon>
        <taxon>Actinomycetes</taxon>
        <taxon>Mycobacteriales</taxon>
        <taxon>Corynebacteriaceae</taxon>
        <taxon>Corynebacterium</taxon>
    </lineage>
</organism>
<dbReference type="SUPFAM" id="SSF53474">
    <property type="entry name" value="alpha/beta-Hydrolases"/>
    <property type="match status" value="1"/>
</dbReference>
<reference evidence="2 3" key="1">
    <citation type="submission" date="2018-11" db="EMBL/GenBank/DDBJ databases">
        <authorList>
            <person name="Kleinhagauer T."/>
            <person name="Glaeser S.P."/>
            <person name="Spergser J."/>
            <person name="Ruckert C."/>
            <person name="Kaempfer P."/>
            <person name="Busse H.-J."/>
        </authorList>
    </citation>
    <scope>NUCLEOTIDE SEQUENCE [LARGE SCALE GENOMIC DNA]</scope>
    <source>
        <strain evidence="2 3">W8</strain>
    </source>
</reference>
<keyword evidence="3" id="KW-1185">Reference proteome</keyword>
<dbReference type="PANTHER" id="PTHR11614">
    <property type="entry name" value="PHOSPHOLIPASE-RELATED"/>
    <property type="match status" value="1"/>
</dbReference>
<dbReference type="EMBL" id="CP033897">
    <property type="protein sequence ID" value="AZA11666.1"/>
    <property type="molecule type" value="Genomic_DNA"/>
</dbReference>
<keyword evidence="2" id="KW-0378">Hydrolase</keyword>
<dbReference type="Gene3D" id="3.40.50.1820">
    <property type="entry name" value="alpha/beta hydrolase"/>
    <property type="match status" value="1"/>
</dbReference>
<dbReference type="InterPro" id="IPR029058">
    <property type="entry name" value="AB_hydrolase_fold"/>
</dbReference>
<dbReference type="KEGG" id="cgk:CGERO_06830"/>
<dbReference type="Proteomes" id="UP000271587">
    <property type="component" value="Chromosome"/>
</dbReference>
<sequence>MSNSGNHSTPHHLDWQPDALGDDFEASTLHLGTDPDGEGDVAAVLVRYQPACSDWQQRPALLFIHGMTDYFFHQHIAHHFHEEGYAVYGIDLRKSGRAHIAGQRWHYVSDLRLYFQELNAVAFFLADDHPALVPVAHSTGGLIAALWLDELNREKPEFADAIAGLILNSPWLDMQFPTPLVKGLRALLHSRAGHALLRKGIGGRLPSNYGRSLHASAEGEWDYDLSLKPIRGHKKYPEWLKTVDSSQRRIHEGAVDVEKPVLTLHARRSFLKPRYAEAAKTADTVLDVEQISRRAPLLGQDVTVVAIDNAVHDVFLSQPQPREEAIKACLNWLKKTLPA</sequence>
<dbReference type="InterPro" id="IPR051044">
    <property type="entry name" value="MAG_DAG_Lipase"/>
</dbReference>
<accession>A0A3G6J165</accession>